<proteinExistence type="predicted"/>
<keyword evidence="1" id="KW-0472">Membrane</keyword>
<keyword evidence="1" id="KW-1133">Transmembrane helix</keyword>
<evidence type="ECO:0000256" key="1">
    <source>
        <dbReference type="SAM" id="Phobius"/>
    </source>
</evidence>
<feature type="transmembrane region" description="Helical" evidence="1">
    <location>
        <begin position="24"/>
        <end position="40"/>
    </location>
</feature>
<name>A0A8S5SW97_9CAUD</name>
<sequence>MENGMTLSDIAAVTRDNDNWGEGGAWWIIILFLFMFGNGWNRNNGPVEQPVTESSLCNAMNFNNLENAIGRLNDNENLHMMQLSQGLASVGYENLRNFADTQATVKDGDYSLAQQMSTCCCDTNRNIDSVNYNAAMNTAAINANTTEQIQKVLDTISANRMSEMQNQINQLQLQSALCGVVRYPNATTFSAGFNPYFNQAACCSGCGTNF</sequence>
<evidence type="ECO:0000313" key="2">
    <source>
        <dbReference type="EMBL" id="DAF55364.1"/>
    </source>
</evidence>
<dbReference type="EMBL" id="BK032687">
    <property type="protein sequence ID" value="DAF55364.1"/>
    <property type="molecule type" value="Genomic_DNA"/>
</dbReference>
<keyword evidence="1" id="KW-0812">Transmembrane</keyword>
<protein>
    <submittedName>
        <fullName evidence="2">Uncharacterized protein</fullName>
    </submittedName>
</protein>
<reference evidence="2" key="1">
    <citation type="journal article" date="2021" name="Proc. Natl. Acad. Sci. U.S.A.">
        <title>A Catalog of Tens of Thousands of Viruses from Human Metagenomes Reveals Hidden Associations with Chronic Diseases.</title>
        <authorList>
            <person name="Tisza M.J."/>
            <person name="Buck C.B."/>
        </authorList>
    </citation>
    <scope>NUCLEOTIDE SEQUENCE</scope>
    <source>
        <strain evidence="2">CtZHD14</strain>
    </source>
</reference>
<organism evidence="2">
    <name type="scientific">Siphoviridae sp. ctZHD14</name>
    <dbReference type="NCBI Taxonomy" id="2827891"/>
    <lineage>
        <taxon>Viruses</taxon>
        <taxon>Duplodnaviria</taxon>
        <taxon>Heunggongvirae</taxon>
        <taxon>Uroviricota</taxon>
        <taxon>Caudoviricetes</taxon>
    </lineage>
</organism>
<accession>A0A8S5SW97</accession>